<feature type="transmembrane region" description="Helical" evidence="7">
    <location>
        <begin position="154"/>
        <end position="177"/>
    </location>
</feature>
<dbReference type="Proteomes" id="UP001165986">
    <property type="component" value="Unassembled WGS sequence"/>
</dbReference>
<dbReference type="EMBL" id="VJXY01000027">
    <property type="protein sequence ID" value="MBD6618480.1"/>
    <property type="molecule type" value="Genomic_DNA"/>
</dbReference>
<dbReference type="GO" id="GO:0005886">
    <property type="term" value="C:plasma membrane"/>
    <property type="evidence" value="ECO:0007669"/>
    <property type="project" value="UniProtKB-SubCell"/>
</dbReference>
<evidence type="ECO:0000256" key="5">
    <source>
        <dbReference type="ARBA" id="ARBA00023136"/>
    </source>
</evidence>
<feature type="transmembrane region" description="Helical" evidence="7">
    <location>
        <begin position="220"/>
        <end position="241"/>
    </location>
</feature>
<dbReference type="GO" id="GO:0044341">
    <property type="term" value="P:sodium-dependent phosphate transport"/>
    <property type="evidence" value="ECO:0007669"/>
    <property type="project" value="InterPro"/>
</dbReference>
<accession>A0AA40VSS7</accession>
<reference evidence="8" key="1">
    <citation type="submission" date="2019-07" db="EMBL/GenBank/DDBJ databases">
        <title>Toxilogical consequences of a new and cryptic species of cyanobacteria (Komarekiella delphini-convector) recovered from the epidermis of a bottlenose dolphin and 1500 ft. in the air.</title>
        <authorList>
            <person name="Brown A.O."/>
            <person name="Dvorak P."/>
            <person name="Villanueva C.D."/>
            <person name="Foss A.J."/>
            <person name="Garvey A.D."/>
            <person name="Gibson Q.A."/>
            <person name="Johansen J.R."/>
            <person name="Casamatta D.A."/>
        </authorList>
    </citation>
    <scope>NUCLEOTIDE SEQUENCE</scope>
    <source>
        <strain evidence="8">SJRDD-AB1</strain>
    </source>
</reference>
<evidence type="ECO:0000256" key="3">
    <source>
        <dbReference type="ARBA" id="ARBA00022692"/>
    </source>
</evidence>
<dbReference type="RefSeq" id="WP_191759683.1">
    <property type="nucleotide sequence ID" value="NZ_VJXY01000027.1"/>
</dbReference>
<evidence type="ECO:0000313" key="8">
    <source>
        <dbReference type="EMBL" id="MBD6618480.1"/>
    </source>
</evidence>
<protein>
    <submittedName>
        <fullName evidence="8">Na/Pi cotransporter family protein</fullName>
    </submittedName>
</protein>
<feature type="transmembrane region" description="Helical" evidence="7">
    <location>
        <begin position="262"/>
        <end position="286"/>
    </location>
</feature>
<dbReference type="InterPro" id="IPR003841">
    <property type="entry name" value="Na/Pi_transpt"/>
</dbReference>
<name>A0AA40VSS7_9NOST</name>
<feature type="transmembrane region" description="Helical" evidence="7">
    <location>
        <begin position="197"/>
        <end position="214"/>
    </location>
</feature>
<keyword evidence="5 7" id="KW-0472">Membrane</keyword>
<proteinExistence type="predicted"/>
<feature type="region of interest" description="Disordered" evidence="6">
    <location>
        <begin position="56"/>
        <end position="83"/>
    </location>
</feature>
<comment type="caution">
    <text evidence="8">The sequence shown here is derived from an EMBL/GenBank/DDBJ whole genome shotgun (WGS) entry which is preliminary data.</text>
</comment>
<dbReference type="AlphaFoldDB" id="A0AA40VSS7"/>
<feature type="transmembrane region" description="Helical" evidence="7">
    <location>
        <begin position="376"/>
        <end position="397"/>
    </location>
</feature>
<evidence type="ECO:0000256" key="6">
    <source>
        <dbReference type="SAM" id="MobiDB-lite"/>
    </source>
</evidence>
<feature type="compositionally biased region" description="Low complexity" evidence="6">
    <location>
        <begin position="56"/>
        <end position="67"/>
    </location>
</feature>
<keyword evidence="3 7" id="KW-0812">Transmembrane</keyword>
<feature type="transmembrane region" description="Helical" evidence="7">
    <location>
        <begin position="12"/>
        <end position="31"/>
    </location>
</feature>
<dbReference type="GO" id="GO:0005436">
    <property type="term" value="F:sodium:phosphate symporter activity"/>
    <property type="evidence" value="ECO:0007669"/>
    <property type="project" value="InterPro"/>
</dbReference>
<evidence type="ECO:0000256" key="1">
    <source>
        <dbReference type="ARBA" id="ARBA00004651"/>
    </source>
</evidence>
<keyword evidence="4 7" id="KW-1133">Transmembrane helix</keyword>
<feature type="transmembrane region" description="Helical" evidence="7">
    <location>
        <begin position="331"/>
        <end position="356"/>
    </location>
</feature>
<feature type="transmembrane region" description="Helical" evidence="7">
    <location>
        <begin position="130"/>
        <end position="148"/>
    </location>
</feature>
<evidence type="ECO:0000313" key="9">
    <source>
        <dbReference type="Proteomes" id="UP001165986"/>
    </source>
</evidence>
<dbReference type="PANTHER" id="PTHR10010:SF46">
    <property type="entry name" value="SODIUM-DEPENDENT PHOSPHATE TRANSPORT PROTEIN 2B"/>
    <property type="match status" value="1"/>
</dbReference>
<evidence type="ECO:0000256" key="7">
    <source>
        <dbReference type="SAM" id="Phobius"/>
    </source>
</evidence>
<sequence length="417" mass="44115">MLLLRNPKKRLLNMLILSFLVSVLVVSPSLLENNFQLFNASSSEISVNAQTPEIEAQQNNSNQAQNSGKEKENNQQNQGADSKEEQGINIFKIVTGALAGLVLFLYGVTRMAEGLEAIAGDRAKSLISKFTTNRFAGVATGTVATTILDSSSVTIIIVIAMVSAGLLSFVESLGVVLGSNIGTTIGAQIVAFKINEYAPIAMFIGFLLIFFGKQERWKQIGLITLGVGLLFFGLEIIENAMEPFKDYKPFLKLMETLGNNTLLGAGVGALFTILVQSSSATVAIVVTLASQGLVSLPAGVALVLGAEVGTCADTLVATVGRERPAVRTGIFHLLFNVVSASIGILFASQLAGFAQWVSRLTGAGDDVAREIANAQLIFNLLGVALIIGFLPLIARGLERLIPDGKKQDKSAEAKSGV</sequence>
<keyword evidence="9" id="KW-1185">Reference proteome</keyword>
<comment type="subcellular location">
    <subcellularLocation>
        <location evidence="1">Cell membrane</location>
        <topology evidence="1">Multi-pass membrane protein</topology>
    </subcellularLocation>
</comment>
<organism evidence="8 9">
    <name type="scientific">Komarekiella delphini-convector SJRDD-AB1</name>
    <dbReference type="NCBI Taxonomy" id="2593771"/>
    <lineage>
        <taxon>Bacteria</taxon>
        <taxon>Bacillati</taxon>
        <taxon>Cyanobacteriota</taxon>
        <taxon>Cyanophyceae</taxon>
        <taxon>Nostocales</taxon>
        <taxon>Nostocaceae</taxon>
        <taxon>Komarekiella</taxon>
        <taxon>Komarekiella delphini-convector</taxon>
    </lineage>
</organism>
<evidence type="ECO:0000256" key="4">
    <source>
        <dbReference type="ARBA" id="ARBA00022989"/>
    </source>
</evidence>
<feature type="transmembrane region" description="Helical" evidence="7">
    <location>
        <begin position="298"/>
        <end position="319"/>
    </location>
</feature>
<gene>
    <name evidence="8" type="ORF">FNW02_22300</name>
</gene>
<dbReference type="Pfam" id="PF02690">
    <property type="entry name" value="Na_Pi_cotrans"/>
    <property type="match status" value="2"/>
</dbReference>
<dbReference type="NCBIfam" id="NF037997">
    <property type="entry name" value="Na_Pi_symport"/>
    <property type="match status" value="1"/>
</dbReference>
<dbReference type="PANTHER" id="PTHR10010">
    <property type="entry name" value="SOLUTE CARRIER FAMILY 34 SODIUM PHOSPHATE , MEMBER 2-RELATED"/>
    <property type="match status" value="1"/>
</dbReference>
<feature type="transmembrane region" description="Helical" evidence="7">
    <location>
        <begin position="90"/>
        <end position="109"/>
    </location>
</feature>
<evidence type="ECO:0000256" key="2">
    <source>
        <dbReference type="ARBA" id="ARBA00022475"/>
    </source>
</evidence>
<keyword evidence="2" id="KW-1003">Cell membrane</keyword>